<evidence type="ECO:0000313" key="4">
    <source>
        <dbReference type="EMBL" id="KAF9692589.1"/>
    </source>
</evidence>
<dbReference type="EMBL" id="RZGK01000018">
    <property type="protein sequence ID" value="KAF9692589.1"/>
    <property type="molecule type" value="Genomic_DNA"/>
</dbReference>
<reference evidence="4" key="2">
    <citation type="submission" date="2020-09" db="EMBL/GenBank/DDBJ databases">
        <title>Reference genome assembly for Australian Ascochyta lentis isolate Al4.</title>
        <authorList>
            <person name="Lee R.C."/>
            <person name="Farfan-Caceres L.M."/>
            <person name="Debler J.W."/>
            <person name="Williams A.H."/>
            <person name="Henares B.M."/>
        </authorList>
    </citation>
    <scope>NUCLEOTIDE SEQUENCE</scope>
    <source>
        <strain evidence="4">Al4</strain>
    </source>
</reference>
<dbReference type="Proteomes" id="UP000651452">
    <property type="component" value="Unassembled WGS sequence"/>
</dbReference>
<keyword evidence="5" id="KW-1185">Reference proteome</keyword>
<proteinExistence type="predicted"/>
<keyword evidence="2" id="KW-0288">FMN</keyword>
<keyword evidence="3" id="KW-0560">Oxidoreductase</keyword>
<dbReference type="SUPFAM" id="SSF51412">
    <property type="entry name" value="Inosine monophosphate dehydrogenase (IMPDH)"/>
    <property type="match status" value="1"/>
</dbReference>
<dbReference type="InterPro" id="IPR004136">
    <property type="entry name" value="NMO"/>
</dbReference>
<dbReference type="PANTHER" id="PTHR32332:SF34">
    <property type="entry name" value="2-NITROPROPANE DIOXYGENASE FAMILY, PUTATIVE-RELATED"/>
    <property type="match status" value="1"/>
</dbReference>
<dbReference type="OrthoDB" id="2349068at2759"/>
<evidence type="ECO:0000313" key="5">
    <source>
        <dbReference type="Proteomes" id="UP000651452"/>
    </source>
</evidence>
<dbReference type="AlphaFoldDB" id="A0A8H7MDX0"/>
<dbReference type="Gene3D" id="3.20.20.70">
    <property type="entry name" value="Aldolase class I"/>
    <property type="match status" value="1"/>
</dbReference>
<reference evidence="4" key="1">
    <citation type="submission" date="2018-12" db="EMBL/GenBank/DDBJ databases">
        <authorList>
            <person name="Syme R.A."/>
            <person name="Farfan-Caceres L."/>
            <person name="Lichtenzveig J."/>
        </authorList>
    </citation>
    <scope>NUCLEOTIDE SEQUENCE</scope>
    <source>
        <strain evidence="4">Al4</strain>
    </source>
</reference>
<sequence length="353" mass="36464">MDSLQRLKTDYPWIQTPLIIGAPMRLIALADLAVEISKAGGIGFIGAGTDVADLSSHLEKAKTLLSPPNQPLKSENNTLPLGVGFINWGADLVAALPVVARFQPAAVWFFAASSLSVLRAATREVRAAAPSTKIWVQVGGVLEAVEVAREAQPDVLVVQGTDAGGHGRAQGAGLVALLPEVVDAVSAAAGGGLAPVVVAAGGIADARGVAAALVLGAGGVVMGTRFLAAEEAVVAKGYRDEVLRAVDGGQTTVRTKVWDRCRGTTGWAETHNGRGIINKTYTDALGGMDDDENRKLYEADMQKGDEGWGVEARLCTYAGSAVGLVKEVKGAGEIVKEVREGARALVEGATARL</sequence>
<dbReference type="GO" id="GO:0018580">
    <property type="term" value="F:nitronate monooxygenase activity"/>
    <property type="evidence" value="ECO:0007669"/>
    <property type="project" value="InterPro"/>
</dbReference>
<keyword evidence="1" id="KW-0285">Flavoprotein</keyword>
<comment type="caution">
    <text evidence="4">The sequence shown here is derived from an EMBL/GenBank/DDBJ whole genome shotgun (WGS) entry which is preliminary data.</text>
</comment>
<dbReference type="CDD" id="cd04730">
    <property type="entry name" value="NPD_like"/>
    <property type="match status" value="1"/>
</dbReference>
<dbReference type="Pfam" id="PF03060">
    <property type="entry name" value="NMO"/>
    <property type="match status" value="1"/>
</dbReference>
<evidence type="ECO:0000256" key="1">
    <source>
        <dbReference type="ARBA" id="ARBA00022630"/>
    </source>
</evidence>
<protein>
    <recommendedName>
        <fullName evidence="6">Nitronate monooxygenase domain-containing protein</fullName>
    </recommendedName>
</protein>
<name>A0A8H7MDX0_9PLEO</name>
<evidence type="ECO:0000256" key="3">
    <source>
        <dbReference type="ARBA" id="ARBA00023002"/>
    </source>
</evidence>
<dbReference type="PANTHER" id="PTHR32332">
    <property type="entry name" value="2-NITROPROPANE DIOXYGENASE"/>
    <property type="match status" value="1"/>
</dbReference>
<accession>A0A8H7MDX0</accession>
<evidence type="ECO:0000256" key="2">
    <source>
        <dbReference type="ARBA" id="ARBA00022643"/>
    </source>
</evidence>
<gene>
    <name evidence="4" type="ORF">EKO04_009668</name>
</gene>
<organism evidence="4 5">
    <name type="scientific">Ascochyta lentis</name>
    <dbReference type="NCBI Taxonomy" id="205686"/>
    <lineage>
        <taxon>Eukaryota</taxon>
        <taxon>Fungi</taxon>
        <taxon>Dikarya</taxon>
        <taxon>Ascomycota</taxon>
        <taxon>Pezizomycotina</taxon>
        <taxon>Dothideomycetes</taxon>
        <taxon>Pleosporomycetidae</taxon>
        <taxon>Pleosporales</taxon>
        <taxon>Pleosporineae</taxon>
        <taxon>Didymellaceae</taxon>
        <taxon>Ascochyta</taxon>
    </lineage>
</organism>
<evidence type="ECO:0008006" key="6">
    <source>
        <dbReference type="Google" id="ProtNLM"/>
    </source>
</evidence>
<dbReference type="InterPro" id="IPR013785">
    <property type="entry name" value="Aldolase_TIM"/>
</dbReference>